<dbReference type="EMBL" id="FNVB01000007">
    <property type="protein sequence ID" value="SEG86997.1"/>
    <property type="molecule type" value="Genomic_DNA"/>
</dbReference>
<evidence type="ECO:0000313" key="4">
    <source>
        <dbReference type="Proteomes" id="UP000236729"/>
    </source>
</evidence>
<keyword evidence="3" id="KW-1185">Reference proteome</keyword>
<evidence type="ECO:0000313" key="3">
    <source>
        <dbReference type="Proteomes" id="UP000199690"/>
    </source>
</evidence>
<evidence type="ECO:0000313" key="1">
    <source>
        <dbReference type="EMBL" id="SEG86997.1"/>
    </source>
</evidence>
<accession>A0A1I1XP44</accession>
<evidence type="ECO:0000313" key="2">
    <source>
        <dbReference type="EMBL" id="SFE08418.1"/>
    </source>
</evidence>
<protein>
    <recommendedName>
        <fullName evidence="5">DUF1963 domain-containing protein</fullName>
    </recommendedName>
</protein>
<evidence type="ECO:0008006" key="5">
    <source>
        <dbReference type="Google" id="ProtNLM"/>
    </source>
</evidence>
<dbReference type="Proteomes" id="UP000199690">
    <property type="component" value="Unassembled WGS sequence"/>
</dbReference>
<reference evidence="3 4" key="1">
    <citation type="submission" date="2016-10" db="EMBL/GenBank/DDBJ databases">
        <authorList>
            <person name="Varghese N."/>
            <person name="Submissions S."/>
        </authorList>
    </citation>
    <scope>NUCLEOTIDE SEQUENCE [LARGE SCALE GENOMIC DNA]</scope>
    <source>
        <strain evidence="4">ATCC 20501</strain>
        <strain evidence="2 3">CGMCC 4.3529</strain>
    </source>
</reference>
<dbReference type="Gene3D" id="2.30.320.10">
    <property type="entry name" value="YwqG-like"/>
    <property type="match status" value="1"/>
</dbReference>
<gene>
    <name evidence="1" type="ORF">SAMN02982929_04730</name>
    <name evidence="2" type="ORF">SAMN05216506_108298</name>
</gene>
<reference evidence="1" key="2">
    <citation type="submission" date="2016-10" db="EMBL/GenBank/DDBJ databases">
        <authorList>
            <person name="de Groot N.N."/>
        </authorList>
    </citation>
    <scope>NUCLEOTIDE SEQUENCE [LARGE SCALE GENOMIC DNA]</scope>
    <source>
        <strain evidence="1">ATCC 20501</strain>
    </source>
</reference>
<proteinExistence type="predicted"/>
<sequence>MTRTTPPRPLDVTSAFPELRPLARRAVRLHPRRGRPTRFESSVGGPLLWPANEDWPVCTAAHDGWEKPVSLEDLRSRRALLEQAWLRPRPPGQNLLSAEEAAHLAALEEGHAEHAGPNALLPVAQLYLRDVPGLTGPAGADVLQVLWCPLDHVETSMPAVHLVWRTAADVVDPLDVPPEPVDVDRDGSYVPEPCAVHPEIVTEYPSPLELPAELANRLHEWSSTANCHYQYELSVAPGWKVGGWAPWSFCDPWPMHCTDCGAELQPLLTISSDEWDGGNESWIPLEDRTPHPGPVGLREPSNPPMVLIGRGYNMQIYRCPKSPEHSVLANMQ</sequence>
<dbReference type="RefSeq" id="WP_093355218.1">
    <property type="nucleotide sequence ID" value="NZ_FNVB01000007.1"/>
</dbReference>
<dbReference type="EMBL" id="FOME01000008">
    <property type="protein sequence ID" value="SFE08418.1"/>
    <property type="molecule type" value="Genomic_DNA"/>
</dbReference>
<organism evidence="1 4">
    <name type="scientific">Saccharopolyspora kobensis</name>
    <dbReference type="NCBI Taxonomy" id="146035"/>
    <lineage>
        <taxon>Bacteria</taxon>
        <taxon>Bacillati</taxon>
        <taxon>Actinomycetota</taxon>
        <taxon>Actinomycetes</taxon>
        <taxon>Pseudonocardiales</taxon>
        <taxon>Pseudonocardiaceae</taxon>
        <taxon>Saccharopolyspora</taxon>
    </lineage>
</organism>
<accession>A0A1H6DNT4</accession>
<dbReference type="AlphaFoldDB" id="A0A1H6DNT4"/>
<name>A0A1H6DNT4_9PSEU</name>
<dbReference type="Proteomes" id="UP000236729">
    <property type="component" value="Unassembled WGS sequence"/>
</dbReference>